<evidence type="ECO:0000313" key="3">
    <source>
        <dbReference type="Proteomes" id="UP001253851"/>
    </source>
</evidence>
<comment type="caution">
    <text evidence="2">The sequence shown here is derived from an EMBL/GenBank/DDBJ whole genome shotgun (WGS) entry which is preliminary data.</text>
</comment>
<organism evidence="2 3">
    <name type="scientific">Enterococcus casseliflavus</name>
    <name type="common">Enterococcus flavescens</name>
    <dbReference type="NCBI Taxonomy" id="37734"/>
    <lineage>
        <taxon>Bacteria</taxon>
        <taxon>Bacillati</taxon>
        <taxon>Bacillota</taxon>
        <taxon>Bacilli</taxon>
        <taxon>Lactobacillales</taxon>
        <taxon>Enterococcaceae</taxon>
        <taxon>Enterococcus</taxon>
    </lineage>
</organism>
<sequence length="114" mass="12560">MKKQYKVVHDFKDLEDKNQRIYRKGDAYEGQPTEERIAALTTKNNAIKEVLIAEVPEEKETDGKEAAAVAEELKGAEEFPAELGVEYDGEGTTPDPAAEPAEKPKAKGKKAKAE</sequence>
<dbReference type="AlphaFoldDB" id="A0ABD5FQT8"/>
<feature type="compositionally biased region" description="Basic and acidic residues" evidence="1">
    <location>
        <begin position="100"/>
        <end position="114"/>
    </location>
</feature>
<dbReference type="Proteomes" id="UP001253851">
    <property type="component" value="Unassembled WGS sequence"/>
</dbReference>
<feature type="region of interest" description="Disordered" evidence="1">
    <location>
        <begin position="75"/>
        <end position="114"/>
    </location>
</feature>
<protein>
    <recommendedName>
        <fullName evidence="4">Phage protein</fullName>
    </recommendedName>
</protein>
<proteinExistence type="predicted"/>
<accession>A0ABD5FQT8</accession>
<gene>
    <name evidence="2" type="ORF">P7I34_17825</name>
</gene>
<evidence type="ECO:0000313" key="2">
    <source>
        <dbReference type="EMBL" id="MDT2984493.1"/>
    </source>
</evidence>
<evidence type="ECO:0008006" key="4">
    <source>
        <dbReference type="Google" id="ProtNLM"/>
    </source>
</evidence>
<dbReference type="EMBL" id="JARQDZ010000027">
    <property type="protein sequence ID" value="MDT2984493.1"/>
    <property type="molecule type" value="Genomic_DNA"/>
</dbReference>
<name>A0ABD5FQT8_ENTCA</name>
<evidence type="ECO:0000256" key="1">
    <source>
        <dbReference type="SAM" id="MobiDB-lite"/>
    </source>
</evidence>
<reference evidence="2 3" key="1">
    <citation type="submission" date="2023-03" db="EMBL/GenBank/DDBJ databases">
        <authorList>
            <person name="Shen W."/>
            <person name="Cai J."/>
        </authorList>
    </citation>
    <scope>NUCLEOTIDE SEQUENCE [LARGE SCALE GENOMIC DNA]</scope>
    <source>
        <strain evidence="2 3">B516</strain>
    </source>
</reference>
<dbReference type="RefSeq" id="WP_311957833.1">
    <property type="nucleotide sequence ID" value="NZ_JARQDZ010000027.1"/>
</dbReference>